<dbReference type="InterPro" id="IPR032136">
    <property type="entry name" value="NCF1_PBR/AIR"/>
</dbReference>
<dbReference type="STRING" id="137246.A0A401RGX5"/>
<sequence length="126" mass="14745">MYLQKAGMAPKSGFATNKKSLPPPRRTTIRNAQSIHKTERKQISQDVYRRNSKRYLQQKNRNQPVSNKNVWKQNHDPRKPEKSQDPGANNQDKDRQQEKTTPVIPPRPTLSEIMEHCTEQTKSRIK</sequence>
<evidence type="ECO:0000259" key="2">
    <source>
        <dbReference type="Pfam" id="PF16621"/>
    </source>
</evidence>
<gene>
    <name evidence="3" type="ORF">chiPu_0020558</name>
</gene>
<feature type="compositionally biased region" description="Basic and acidic residues" evidence="1">
    <location>
        <begin position="36"/>
        <end position="49"/>
    </location>
</feature>
<feature type="compositionally biased region" description="Polar residues" evidence="1">
    <location>
        <begin position="54"/>
        <end position="72"/>
    </location>
</feature>
<organism evidence="3 4">
    <name type="scientific">Chiloscyllium punctatum</name>
    <name type="common">Brownbanded bambooshark</name>
    <name type="synonym">Hemiscyllium punctatum</name>
    <dbReference type="NCBI Taxonomy" id="137246"/>
    <lineage>
        <taxon>Eukaryota</taxon>
        <taxon>Metazoa</taxon>
        <taxon>Chordata</taxon>
        <taxon>Craniata</taxon>
        <taxon>Vertebrata</taxon>
        <taxon>Chondrichthyes</taxon>
        <taxon>Elasmobranchii</taxon>
        <taxon>Galeomorphii</taxon>
        <taxon>Galeoidea</taxon>
        <taxon>Orectolobiformes</taxon>
        <taxon>Hemiscylliidae</taxon>
        <taxon>Chiloscyllium</taxon>
    </lineage>
</organism>
<feature type="compositionally biased region" description="Basic and acidic residues" evidence="1">
    <location>
        <begin position="73"/>
        <end position="84"/>
    </location>
</feature>
<dbReference type="AlphaFoldDB" id="A0A401RGX5"/>
<dbReference type="EMBL" id="BEZZ01002704">
    <property type="protein sequence ID" value="GCC17408.1"/>
    <property type="molecule type" value="Genomic_DNA"/>
</dbReference>
<accession>A0A401RGX5</accession>
<keyword evidence="4" id="KW-1185">Reference proteome</keyword>
<feature type="domain" description="Neutrophil cytosol factor 1 PBR/AIR" evidence="2">
    <location>
        <begin position="17"/>
        <end position="63"/>
    </location>
</feature>
<evidence type="ECO:0000313" key="3">
    <source>
        <dbReference type="EMBL" id="GCC17408.1"/>
    </source>
</evidence>
<evidence type="ECO:0000313" key="4">
    <source>
        <dbReference type="Proteomes" id="UP000287033"/>
    </source>
</evidence>
<proteinExistence type="predicted"/>
<comment type="caution">
    <text evidence="3">The sequence shown here is derived from an EMBL/GenBank/DDBJ whole genome shotgun (WGS) entry which is preliminary data.</text>
</comment>
<evidence type="ECO:0000256" key="1">
    <source>
        <dbReference type="SAM" id="MobiDB-lite"/>
    </source>
</evidence>
<protein>
    <recommendedName>
        <fullName evidence="2">Neutrophil cytosol factor 1 PBR/AIR domain-containing protein</fullName>
    </recommendedName>
</protein>
<feature type="compositionally biased region" description="Basic and acidic residues" evidence="1">
    <location>
        <begin position="113"/>
        <end position="126"/>
    </location>
</feature>
<feature type="region of interest" description="Disordered" evidence="1">
    <location>
        <begin position="1"/>
        <end position="126"/>
    </location>
</feature>
<dbReference type="OrthoDB" id="10255964at2759"/>
<dbReference type="Pfam" id="PF16621">
    <property type="entry name" value="NCF1_PBR_AIR"/>
    <property type="match status" value="1"/>
</dbReference>
<dbReference type="Proteomes" id="UP000287033">
    <property type="component" value="Unassembled WGS sequence"/>
</dbReference>
<name>A0A401RGX5_CHIPU</name>
<reference evidence="3 4" key="1">
    <citation type="journal article" date="2018" name="Nat. Ecol. Evol.">
        <title>Shark genomes provide insights into elasmobranch evolution and the origin of vertebrates.</title>
        <authorList>
            <person name="Hara Y"/>
            <person name="Yamaguchi K"/>
            <person name="Onimaru K"/>
            <person name="Kadota M"/>
            <person name="Koyanagi M"/>
            <person name="Keeley SD"/>
            <person name="Tatsumi K"/>
            <person name="Tanaka K"/>
            <person name="Motone F"/>
            <person name="Kageyama Y"/>
            <person name="Nozu R"/>
            <person name="Adachi N"/>
            <person name="Nishimura O"/>
            <person name="Nakagawa R"/>
            <person name="Tanegashima C"/>
            <person name="Kiyatake I"/>
            <person name="Matsumoto R"/>
            <person name="Murakumo K"/>
            <person name="Nishida K"/>
            <person name="Terakita A"/>
            <person name="Kuratani S"/>
            <person name="Sato K"/>
            <person name="Hyodo S Kuraku.S."/>
        </authorList>
    </citation>
    <scope>NUCLEOTIDE SEQUENCE [LARGE SCALE GENOMIC DNA]</scope>
</reference>